<keyword evidence="2" id="KW-1185">Reference proteome</keyword>
<evidence type="ECO:0000313" key="2">
    <source>
        <dbReference type="Proteomes" id="UP001153712"/>
    </source>
</evidence>
<gene>
    <name evidence="1" type="ORF">PHYEVI_LOCUS8052</name>
</gene>
<accession>A0A9N9XTT0</accession>
<dbReference type="EMBL" id="OU900097">
    <property type="protein sequence ID" value="CAG9861722.1"/>
    <property type="molecule type" value="Genomic_DNA"/>
</dbReference>
<dbReference type="OrthoDB" id="6763354at2759"/>
<evidence type="ECO:0000313" key="1">
    <source>
        <dbReference type="EMBL" id="CAG9861722.1"/>
    </source>
</evidence>
<proteinExistence type="predicted"/>
<organism evidence="1 2">
    <name type="scientific">Phyllotreta striolata</name>
    <name type="common">Striped flea beetle</name>
    <name type="synonym">Crioceris striolata</name>
    <dbReference type="NCBI Taxonomy" id="444603"/>
    <lineage>
        <taxon>Eukaryota</taxon>
        <taxon>Metazoa</taxon>
        <taxon>Ecdysozoa</taxon>
        <taxon>Arthropoda</taxon>
        <taxon>Hexapoda</taxon>
        <taxon>Insecta</taxon>
        <taxon>Pterygota</taxon>
        <taxon>Neoptera</taxon>
        <taxon>Endopterygota</taxon>
        <taxon>Coleoptera</taxon>
        <taxon>Polyphaga</taxon>
        <taxon>Cucujiformia</taxon>
        <taxon>Chrysomeloidea</taxon>
        <taxon>Chrysomelidae</taxon>
        <taxon>Galerucinae</taxon>
        <taxon>Alticini</taxon>
        <taxon>Phyllotreta</taxon>
    </lineage>
</organism>
<dbReference type="AlphaFoldDB" id="A0A9N9XTT0"/>
<reference evidence="1" key="1">
    <citation type="submission" date="2022-01" db="EMBL/GenBank/DDBJ databases">
        <authorList>
            <person name="King R."/>
        </authorList>
    </citation>
    <scope>NUCLEOTIDE SEQUENCE</scope>
</reference>
<sequence length="204" mass="23656">MAESLAKLQKLIESNFIRELSAKKKVELTEAKFKLDNELRLINAALNSRQKEYDIIRNATAKLRCEVPVWQEKAKNSKILLETSVRQVFEEHERTRCIQSDLWENINDWVSASNQRLHQKDESDEHPANKEIGASKAAARMLERRSERILQARLQGEAEALRAFEKHQTAKIQEIDQITSIGSLEDSENFEELPEYLDDSSNYD</sequence>
<dbReference type="Proteomes" id="UP001153712">
    <property type="component" value="Chromosome 4"/>
</dbReference>
<protein>
    <submittedName>
        <fullName evidence="1">Uncharacterized protein</fullName>
    </submittedName>
</protein>
<name>A0A9N9XTT0_PHYSR</name>